<keyword evidence="2" id="KW-1185">Reference proteome</keyword>
<evidence type="ECO:0000313" key="2">
    <source>
        <dbReference type="Proteomes" id="UP000054928"/>
    </source>
</evidence>
<proteinExistence type="predicted"/>
<dbReference type="GeneID" id="36409755"/>
<dbReference type="RefSeq" id="XP_024579746.1">
    <property type="nucleotide sequence ID" value="XM_024729362.2"/>
</dbReference>
<dbReference type="AlphaFoldDB" id="A0A0P1AR48"/>
<dbReference type="Proteomes" id="UP000054928">
    <property type="component" value="Unassembled WGS sequence"/>
</dbReference>
<accession>A0A0P1AR48</accession>
<protein>
    <submittedName>
        <fullName evidence="1">Uncharacterized protein</fullName>
    </submittedName>
</protein>
<reference evidence="2" key="1">
    <citation type="submission" date="2014-09" db="EMBL/GenBank/DDBJ databases">
        <authorList>
            <person name="Sharma Rahul"/>
            <person name="Thines Marco"/>
        </authorList>
    </citation>
    <scope>NUCLEOTIDE SEQUENCE [LARGE SCALE GENOMIC DNA]</scope>
</reference>
<name>A0A0P1AR48_PLAHL</name>
<organism evidence="1 2">
    <name type="scientific">Plasmopara halstedii</name>
    <name type="common">Downy mildew of sunflower</name>
    <dbReference type="NCBI Taxonomy" id="4781"/>
    <lineage>
        <taxon>Eukaryota</taxon>
        <taxon>Sar</taxon>
        <taxon>Stramenopiles</taxon>
        <taxon>Oomycota</taxon>
        <taxon>Peronosporomycetes</taxon>
        <taxon>Peronosporales</taxon>
        <taxon>Peronosporaceae</taxon>
        <taxon>Plasmopara</taxon>
    </lineage>
</organism>
<dbReference type="EMBL" id="CCYD01000666">
    <property type="protein sequence ID" value="CEG43377.1"/>
    <property type="molecule type" value="Genomic_DNA"/>
</dbReference>
<sequence length="138" mass="15953">MTPRHCLIIYTWCSFRLNKPRVMHPSSWSQPLSFSKNSVKRPNIYVLMTSKQAIRSFIHELEPESSFLEQSYLLIKASVSPSRVGYQRLPFNCFLSIASRCYLHEMASRVYSHNYIIPLSMGTFFSLSTSSYSLLLNG</sequence>
<evidence type="ECO:0000313" key="1">
    <source>
        <dbReference type="EMBL" id="CEG43377.1"/>
    </source>
</evidence>